<reference evidence="1" key="2">
    <citation type="submission" date="2020-08" db="EMBL/GenBank/DDBJ databases">
        <authorList>
            <person name="Lai Q."/>
        </authorList>
    </citation>
    <scope>NUCLEOTIDE SEQUENCE</scope>
    <source>
        <strain evidence="1">S27-2</strain>
    </source>
</reference>
<reference evidence="1" key="1">
    <citation type="journal article" date="2018" name="Int. J. Syst. Evol. Microbiol.">
        <title>Neptunicella marina gen. nov., sp. nov., isolated from surface seawater.</title>
        <authorList>
            <person name="Liu X."/>
            <person name="Lai Q."/>
            <person name="Du Y."/>
            <person name="Zhang X."/>
            <person name="Liu Z."/>
            <person name="Sun F."/>
            <person name="Shao Z."/>
        </authorList>
    </citation>
    <scope>NUCLEOTIDE SEQUENCE</scope>
    <source>
        <strain evidence="1">S27-2</strain>
    </source>
</reference>
<dbReference type="EMBL" id="JACNEP010000021">
    <property type="protein sequence ID" value="MBC3767630.1"/>
    <property type="molecule type" value="Genomic_DNA"/>
</dbReference>
<evidence type="ECO:0000313" key="1">
    <source>
        <dbReference type="EMBL" id="MBC3767630.1"/>
    </source>
</evidence>
<gene>
    <name evidence="1" type="ORF">H8B19_17250</name>
</gene>
<proteinExistence type="predicted"/>
<name>A0A8J6M0R3_9ALTE</name>
<dbReference type="AlphaFoldDB" id="A0A8J6M0R3"/>
<dbReference type="InterPro" id="IPR021432">
    <property type="entry name" value="DUF3081"/>
</dbReference>
<dbReference type="Proteomes" id="UP000601768">
    <property type="component" value="Unassembled WGS sequence"/>
</dbReference>
<protein>
    <submittedName>
        <fullName evidence="1">DUF3081 family protein</fullName>
    </submittedName>
</protein>
<dbReference type="Pfam" id="PF11280">
    <property type="entry name" value="DUF3081"/>
    <property type="match status" value="1"/>
</dbReference>
<keyword evidence="2" id="KW-1185">Reference proteome</keyword>
<evidence type="ECO:0000313" key="2">
    <source>
        <dbReference type="Proteomes" id="UP000601768"/>
    </source>
</evidence>
<accession>A0A8J6M0R3</accession>
<organism evidence="1 2">
    <name type="scientific">Neptunicella marina</name>
    <dbReference type="NCBI Taxonomy" id="2125989"/>
    <lineage>
        <taxon>Bacteria</taxon>
        <taxon>Pseudomonadati</taxon>
        <taxon>Pseudomonadota</taxon>
        <taxon>Gammaproteobacteria</taxon>
        <taxon>Alteromonadales</taxon>
        <taxon>Alteromonadaceae</taxon>
        <taxon>Neptunicella</taxon>
    </lineage>
</organism>
<comment type="caution">
    <text evidence="1">The sequence shown here is derived from an EMBL/GenBank/DDBJ whole genome shotgun (WGS) entry which is preliminary data.</text>
</comment>
<dbReference type="RefSeq" id="WP_186508263.1">
    <property type="nucleotide sequence ID" value="NZ_JACNEP010000021.1"/>
</dbReference>
<sequence>MQNELDTKQALKVFNLVCEKGEKRDEHYFYQGLEAWHDFDGYTCYLKFNQATLTLYFHGKYNLDYADNGELESLFKKIANVAKG</sequence>